<dbReference type="Pfam" id="PF00650">
    <property type="entry name" value="CRAL_TRIO"/>
    <property type="match status" value="1"/>
</dbReference>
<dbReference type="CDD" id="cd00170">
    <property type="entry name" value="SEC14"/>
    <property type="match status" value="1"/>
</dbReference>
<dbReference type="SMART" id="SM01100">
    <property type="entry name" value="CRAL_TRIO_N"/>
    <property type="match status" value="1"/>
</dbReference>
<evidence type="ECO:0000256" key="1">
    <source>
        <dbReference type="SAM" id="MobiDB-lite"/>
    </source>
</evidence>
<dbReference type="GO" id="GO:0005737">
    <property type="term" value="C:cytoplasm"/>
    <property type="evidence" value="ECO:0007669"/>
    <property type="project" value="TreeGrafter"/>
</dbReference>
<reference evidence="4 5" key="1">
    <citation type="journal article" date="2019" name="Commun. Biol.">
        <title>The bagworm genome reveals a unique fibroin gene that provides high tensile strength.</title>
        <authorList>
            <person name="Kono N."/>
            <person name="Nakamura H."/>
            <person name="Ohtoshi R."/>
            <person name="Tomita M."/>
            <person name="Numata K."/>
            <person name="Arakawa K."/>
        </authorList>
    </citation>
    <scope>NUCLEOTIDE SEQUENCE [LARGE SCALE GENOMIC DNA]</scope>
</reference>
<gene>
    <name evidence="4" type="primary">SEC14L2</name>
    <name evidence="4" type="ORF">EVAR_26041_1</name>
</gene>
<dbReference type="InterPro" id="IPR011074">
    <property type="entry name" value="CRAL/TRIO_N_dom"/>
</dbReference>
<feature type="region of interest" description="Disordered" evidence="1">
    <location>
        <begin position="559"/>
        <end position="578"/>
    </location>
</feature>
<accession>A0A4C1VR10</accession>
<dbReference type="EMBL" id="BGZK01000390">
    <property type="protein sequence ID" value="GBP40960.1"/>
    <property type="molecule type" value="Genomic_DNA"/>
</dbReference>
<keyword evidence="5" id="KW-1185">Reference proteome</keyword>
<dbReference type="Gene3D" id="2.60.120.680">
    <property type="entry name" value="GOLD domain"/>
    <property type="match status" value="1"/>
</dbReference>
<dbReference type="Proteomes" id="UP000299102">
    <property type="component" value="Unassembled WGS sequence"/>
</dbReference>
<dbReference type="Pfam" id="PF03765">
    <property type="entry name" value="CRAL_TRIO_N"/>
    <property type="match status" value="1"/>
</dbReference>
<protein>
    <submittedName>
        <fullName evidence="4">SEC14-like protein 2</fullName>
    </submittedName>
</protein>
<proteinExistence type="predicted"/>
<dbReference type="InterPro" id="IPR051064">
    <property type="entry name" value="SEC14/CRAL-TRIO_domain"/>
</dbReference>
<evidence type="ECO:0000259" key="2">
    <source>
        <dbReference type="PROSITE" id="PS50191"/>
    </source>
</evidence>
<dbReference type="InterPro" id="IPR036598">
    <property type="entry name" value="GOLD_dom_sf"/>
</dbReference>
<feature type="compositionally biased region" description="Polar residues" evidence="1">
    <location>
        <begin position="567"/>
        <end position="578"/>
    </location>
</feature>
<comment type="caution">
    <text evidence="4">The sequence shown here is derived from an EMBL/GenBank/DDBJ whole genome shotgun (WGS) entry which is preliminary data.</text>
</comment>
<dbReference type="SUPFAM" id="SSF101576">
    <property type="entry name" value="Supernatant protein factor (SPF), C-terminal domain"/>
    <property type="match status" value="1"/>
</dbReference>
<sequence length="578" mass="66381">MKPEHDDHFLLRWLRARQWDAAAAETMLRNSMAWREKWEIDTTLSTWVAPEILEKHFPSGSTGFDKEGSPAPCGHLARTATRVGRTVQRTKLCRSELPANDAMRRNFKGSIQKVKKFNIQKELEDLLWETTRLLPQQKRVQKVWSNKQKVIIIVNSSLTYYLESVSSDNALFEFEDSSDLLQWLENCTDPWDTVESHWIRTAGTRLKLLLKDFDFLYPSSNQKLWNNFPIYKQNILNAARKKLSILKDVSTKSLLRDYLDLAEIIIVPFAGLDVWGLLHSVSRNDIIRLILRHLENYLSLARKQGQTRGEAAMKLTAIFDLEGFNMRQYAWRPAAEMVFTLLQMYEANYPEILKCCFIVNAPKVFSLAFSIIKKFMNEYTISKIKIYKHDAKKWQAQVLNVIDKDQLPVHYGGTLVDDNGDPRCSLIVRLGGKVDKKYYSRKISVDDKDYTRVTIKTGEKHTVHLICANPGCFLKWEFGMDNHDIKFSIRFRDEDGNETLVHGPRKVVGDGNIDSGVIPATGPATYTVIFDNSHSRIRSKKVFYNLLITMPISELNISDMPDDGEAASSSTPNTPCSQ</sequence>
<dbReference type="InterPro" id="IPR001251">
    <property type="entry name" value="CRAL-TRIO_dom"/>
</dbReference>
<organism evidence="4 5">
    <name type="scientific">Eumeta variegata</name>
    <name type="common">Bagworm moth</name>
    <name type="synonym">Eumeta japonica</name>
    <dbReference type="NCBI Taxonomy" id="151549"/>
    <lineage>
        <taxon>Eukaryota</taxon>
        <taxon>Metazoa</taxon>
        <taxon>Ecdysozoa</taxon>
        <taxon>Arthropoda</taxon>
        <taxon>Hexapoda</taxon>
        <taxon>Insecta</taxon>
        <taxon>Pterygota</taxon>
        <taxon>Neoptera</taxon>
        <taxon>Endopterygota</taxon>
        <taxon>Lepidoptera</taxon>
        <taxon>Glossata</taxon>
        <taxon>Ditrysia</taxon>
        <taxon>Tineoidea</taxon>
        <taxon>Psychidae</taxon>
        <taxon>Oiketicinae</taxon>
        <taxon>Eumeta</taxon>
    </lineage>
</organism>
<dbReference type="PROSITE" id="PS50191">
    <property type="entry name" value="CRAL_TRIO"/>
    <property type="match status" value="1"/>
</dbReference>
<evidence type="ECO:0000259" key="3">
    <source>
        <dbReference type="PROSITE" id="PS50866"/>
    </source>
</evidence>
<dbReference type="SUPFAM" id="SSF46938">
    <property type="entry name" value="CRAL/TRIO N-terminal domain"/>
    <property type="match status" value="1"/>
</dbReference>
<dbReference type="PANTHER" id="PTHR23324">
    <property type="entry name" value="SEC14 RELATED PROTEIN"/>
    <property type="match status" value="1"/>
</dbReference>
<dbReference type="OrthoDB" id="1434354at2759"/>
<evidence type="ECO:0000313" key="4">
    <source>
        <dbReference type="EMBL" id="GBP40960.1"/>
    </source>
</evidence>
<evidence type="ECO:0000313" key="5">
    <source>
        <dbReference type="Proteomes" id="UP000299102"/>
    </source>
</evidence>
<feature type="domain" description="CRAL-TRIO" evidence="2">
    <location>
        <begin position="242"/>
        <end position="419"/>
    </location>
</feature>
<dbReference type="SMART" id="SM00516">
    <property type="entry name" value="SEC14"/>
    <property type="match status" value="1"/>
</dbReference>
<dbReference type="Gene3D" id="3.40.525.10">
    <property type="entry name" value="CRAL-TRIO lipid binding domain"/>
    <property type="match status" value="2"/>
</dbReference>
<dbReference type="PROSITE" id="PS50866">
    <property type="entry name" value="GOLD"/>
    <property type="match status" value="1"/>
</dbReference>
<dbReference type="InterPro" id="IPR009038">
    <property type="entry name" value="GOLD_dom"/>
</dbReference>
<dbReference type="PANTHER" id="PTHR23324:SF83">
    <property type="entry name" value="SEC14-LIKE PROTEIN 2"/>
    <property type="match status" value="1"/>
</dbReference>
<dbReference type="InterPro" id="IPR036273">
    <property type="entry name" value="CRAL/TRIO_N_dom_sf"/>
</dbReference>
<dbReference type="SUPFAM" id="SSF52087">
    <property type="entry name" value="CRAL/TRIO domain"/>
    <property type="match status" value="1"/>
</dbReference>
<feature type="domain" description="GOLD" evidence="3">
    <location>
        <begin position="436"/>
        <end position="548"/>
    </location>
</feature>
<dbReference type="STRING" id="151549.A0A4C1VR10"/>
<dbReference type="InterPro" id="IPR036865">
    <property type="entry name" value="CRAL-TRIO_dom_sf"/>
</dbReference>
<name>A0A4C1VR10_EUMVA</name>
<dbReference type="AlphaFoldDB" id="A0A4C1VR10"/>